<dbReference type="Gene3D" id="3.20.20.70">
    <property type="entry name" value="Aldolase class I"/>
    <property type="match status" value="2"/>
</dbReference>
<evidence type="ECO:0000256" key="20">
    <source>
        <dbReference type="ARBA" id="ARBA00079921"/>
    </source>
</evidence>
<name>F5YJ05_TREPZ</name>
<dbReference type="SUPFAM" id="SSF69336">
    <property type="entry name" value="Alpha subunit of glutamate synthase, C-terminal domain"/>
    <property type="match status" value="1"/>
</dbReference>
<dbReference type="GO" id="GO:0051538">
    <property type="term" value="F:3 iron, 4 sulfur cluster binding"/>
    <property type="evidence" value="ECO:0007669"/>
    <property type="project" value="UniProtKB-KW"/>
</dbReference>
<keyword evidence="15" id="KW-0314">Glutamate biosynthesis</keyword>
<dbReference type="NCBIfam" id="NF008730">
    <property type="entry name" value="PRK11750.1"/>
    <property type="match status" value="1"/>
</dbReference>
<comment type="cofactor">
    <cofactor evidence="2">
        <name>[3Fe-4S] cluster</name>
        <dbReference type="ChEBI" id="CHEBI:21137"/>
    </cofactor>
</comment>
<evidence type="ECO:0000256" key="8">
    <source>
        <dbReference type="ARBA" id="ARBA00022643"/>
    </source>
</evidence>
<dbReference type="CDD" id="cd00713">
    <property type="entry name" value="GltS"/>
    <property type="match status" value="1"/>
</dbReference>
<dbReference type="SUPFAM" id="SSF51395">
    <property type="entry name" value="FMN-linked oxidoreductases"/>
    <property type="match status" value="1"/>
</dbReference>
<comment type="similarity">
    <text evidence="4">Belongs to the glutamate synthase family.</text>
</comment>
<dbReference type="MEROPS" id="C44.003"/>
<dbReference type="SUPFAM" id="SSF56235">
    <property type="entry name" value="N-terminal nucleophile aminohydrolases (Ntn hydrolases)"/>
    <property type="match status" value="1"/>
</dbReference>
<dbReference type="EMBL" id="CP001843">
    <property type="protein sequence ID" value="AEF86357.1"/>
    <property type="molecule type" value="Genomic_DNA"/>
</dbReference>
<dbReference type="GO" id="GO:0019676">
    <property type="term" value="P:ammonia assimilation cycle"/>
    <property type="evidence" value="ECO:0007669"/>
    <property type="project" value="TreeGrafter"/>
</dbReference>
<proteinExistence type="inferred from homology"/>
<dbReference type="InterPro" id="IPR029055">
    <property type="entry name" value="Ntn_hydrolases_N"/>
</dbReference>
<keyword evidence="13" id="KW-0408">Iron</keyword>
<evidence type="ECO:0000256" key="9">
    <source>
        <dbReference type="ARBA" id="ARBA00022723"/>
    </source>
</evidence>
<dbReference type="CDD" id="cd00982">
    <property type="entry name" value="gltB_C"/>
    <property type="match status" value="1"/>
</dbReference>
<reference evidence="22 23" key="2">
    <citation type="journal article" date="2011" name="ISME J.">
        <title>RNA-seq reveals cooperative metabolic interactions between two termite-gut spirochete species in co-culture.</title>
        <authorList>
            <person name="Rosenthal A.Z."/>
            <person name="Matson E.G."/>
            <person name="Eldar A."/>
            <person name="Leadbetter J.R."/>
        </authorList>
    </citation>
    <scope>NUCLEOTIDE SEQUENCE [LARGE SCALE GENOMIC DNA]</scope>
    <source>
        <strain evidence="23">ATCC BAA-887 / DSM 12427 / ZAS-2</strain>
    </source>
</reference>
<dbReference type="Pfam" id="PF00310">
    <property type="entry name" value="GATase_2"/>
    <property type="match status" value="1"/>
</dbReference>
<evidence type="ECO:0000256" key="16">
    <source>
        <dbReference type="ARBA" id="ARBA00023291"/>
    </source>
</evidence>
<evidence type="ECO:0000256" key="11">
    <source>
        <dbReference type="ARBA" id="ARBA00022962"/>
    </source>
</evidence>
<dbReference type="RefSeq" id="WP_015706826.1">
    <property type="nucleotide sequence ID" value="NC_015578.1"/>
</dbReference>
<evidence type="ECO:0000256" key="15">
    <source>
        <dbReference type="ARBA" id="ARBA00023164"/>
    </source>
</evidence>
<comment type="cofactor">
    <cofactor evidence="1">
        <name>FMN</name>
        <dbReference type="ChEBI" id="CHEBI:58210"/>
    </cofactor>
</comment>
<dbReference type="Proteomes" id="UP000009223">
    <property type="component" value="Chromosome"/>
</dbReference>
<evidence type="ECO:0000256" key="19">
    <source>
        <dbReference type="ARBA" id="ARBA00072108"/>
    </source>
</evidence>
<keyword evidence="9" id="KW-0479">Metal-binding</keyword>
<keyword evidence="23" id="KW-1185">Reference proteome</keyword>
<evidence type="ECO:0000256" key="2">
    <source>
        <dbReference type="ARBA" id="ARBA00001927"/>
    </source>
</evidence>
<evidence type="ECO:0000256" key="18">
    <source>
        <dbReference type="ARBA" id="ARBA00048151"/>
    </source>
</evidence>
<dbReference type="Gene3D" id="2.160.20.60">
    <property type="entry name" value="Glutamate synthase, alpha subunit, C-terminal domain"/>
    <property type="match status" value="1"/>
</dbReference>
<feature type="domain" description="Glutamine amidotransferase type-2" evidence="21">
    <location>
        <begin position="26"/>
        <end position="434"/>
    </location>
</feature>
<dbReference type="EC" id="1.4.1.13" evidence="5"/>
<sequence>MGQHEEEVDQRLQKGLYREEDEHDSCGIGFVADIKGRPSHEILKRGLEVLERMEHRGAESADNKTGDGSGVLIQIPHDFYKKFVPALPEAGNYGTGLVFLPGPAGDKKAEEKGAKILGLIDETAATAGLSVLGWRDVPTDTGVLGAIAQAAEPLTRQIFLGSQDQGAKRDGEGVSDLEFRLYIFRKSLEKRIREDPALENAGARGYMPSLSSRTIVYKGMLMSSQLQNYFPELKDEGLKTAVALVHSRFSTNTFPNWPLAQPFRIVSHNGEINTVKGNRFWMAAREALFAHPRFGAALKDLFPLIEPDQSDSASFDNVLELLIMSGRTLPHALMMLIPESWNDKNPIPQELKAFYEYHAAIMEPWDGPASMVFCDGRFVGGTLDRNGLRPSRYTITKDDLIVMASETGVQDFSPKEVVYKGRLRPGKLLMVDLLEGRIIPDDEVKRQVYQSKPYGDWVKRQIITLQQELTGEGQGVKFVDPQLKSDAKRLYMERVAGYSREDREKLLLVMAETSQEPTGSMGTDTPTAVFSDRSQRIYTYFKQVFAQVTNPPIDSIREDLVMTLTSFIGPQKNLLEETESHCRRIKVLNPIMTPADLETLKQVHPVDFKSRILDATFEVKNSELETGKVSRQLLKPALDNLIAEAIKAVKDGVSLLILSDRGALSPEAVPSGAAKTGRCAIPALLAVGAVHHGLIRAGQRMHLSIISESMEPREPMHFALLFGYGADLVVPYGALASLAAISAGPDGKRAGSFPEAKKHYIKGLNKAMLKVMSKMGTSTLRSYRGSQIFEAIGLGPEVIDTCFRGTPSRIGGAGFAELEGEVLDHYREARKAFIKTGDWPQGVDYLLNGDGQYRWRKFGEKHAWNPESIYLLQWATRTGDYKKFKEFSTLTNKLNQSPHVIRGLLDFAAPGTVKDGPAAPVPLEEVESVETLMRRFTTGAMSFGSISREAHETVARAMNSIHGRSNSGEGGESPERFAVRSDGSWLRSAIKQVASARFGVTSEYLANAEEIQIKIAQGAKPGEGGQLPGHKVDAMIAKVRHSTAGVTLISPPPHHDIYSIEDLAELIFDLKNANPQARISVKLVSESGVGTVAAGVAKAHADNILISGYDGGTGASPQSSIRHAGLPWELGLSETNQVLVKNGLRGRVRLMTDGQLKTGRDVVIAGMLGAEEFGFGTSTLINMGCVMMRKCHENTCPMGVATQDPELRKRFTGKPEYLINFFRFIAEEVREIMASVGIRKFDDLVGRADLLVERKSGKAKSAGVDLSALLYKPEGPAFIPGGQERRCVQDQVHNIGKVLDRQLIEKCFSALDKKIPAALSLPVRNTDRAVGAMLSYEVSKRFGGQGLPENFVTVDFTGSAGQSFGAFLAKGITFRLAGDSNDYLGKGLSGGRIVVAPPPGSTFETSENIIIGNTVLYGATSGELYAAGVAGERFCVRNSGATAVVEGAGDHAAEYMTGGRLIVLGTVGRNFGAGMSGGIAYVLDRKGDFEYFLNKGMVELSGLDNEEDESFVKQHIEQHIYWTGSAYAKNILDNWAEYKPKFVKVLPVEYKMALQQMKLAELDRKLYDIREREEISERV</sequence>
<evidence type="ECO:0000256" key="4">
    <source>
        <dbReference type="ARBA" id="ARBA00009716"/>
    </source>
</evidence>
<comment type="cofactor">
    <cofactor evidence="3">
        <name>FAD</name>
        <dbReference type="ChEBI" id="CHEBI:57692"/>
    </cofactor>
</comment>
<comment type="pathway">
    <text evidence="17">Amino-acid biosynthesis; L-glutamate biosynthesis via GLT pathway; L-glutamate from 2-oxoglutarate and L-glutamine (NADP(+) route): step 1/1.</text>
</comment>
<dbReference type="FunFam" id="3.60.20.10:FF:000001">
    <property type="entry name" value="Glutamate synthase, large subunit"/>
    <property type="match status" value="1"/>
</dbReference>
<dbReference type="InterPro" id="IPR017932">
    <property type="entry name" value="GATase_2_dom"/>
</dbReference>
<dbReference type="PANTHER" id="PTHR11938">
    <property type="entry name" value="FAD NADPH DEHYDROGENASE/OXIDOREDUCTASE"/>
    <property type="match status" value="1"/>
</dbReference>
<evidence type="ECO:0000313" key="22">
    <source>
        <dbReference type="EMBL" id="AEF86357.1"/>
    </source>
</evidence>
<gene>
    <name evidence="22" type="primary">gltB</name>
    <name evidence="22" type="ordered locus">TREPR_3466</name>
</gene>
<dbReference type="PROSITE" id="PS51278">
    <property type="entry name" value="GATASE_TYPE_2"/>
    <property type="match status" value="1"/>
</dbReference>
<dbReference type="PANTHER" id="PTHR11938:SF133">
    <property type="entry name" value="GLUTAMATE SYNTHASE (NADH)"/>
    <property type="match status" value="1"/>
</dbReference>
<comment type="catalytic activity">
    <reaction evidence="18">
        <text>2 L-glutamate + NADP(+) = L-glutamine + 2-oxoglutarate + NADPH + H(+)</text>
        <dbReference type="Rhea" id="RHEA:15501"/>
        <dbReference type="ChEBI" id="CHEBI:15378"/>
        <dbReference type="ChEBI" id="CHEBI:16810"/>
        <dbReference type="ChEBI" id="CHEBI:29985"/>
        <dbReference type="ChEBI" id="CHEBI:57783"/>
        <dbReference type="ChEBI" id="CHEBI:58349"/>
        <dbReference type="ChEBI" id="CHEBI:58359"/>
        <dbReference type="EC" id="1.4.1.13"/>
    </reaction>
</comment>
<dbReference type="Pfam" id="PF04898">
    <property type="entry name" value="Glu_syn_central"/>
    <property type="match status" value="1"/>
</dbReference>
<dbReference type="Gene3D" id="3.60.20.10">
    <property type="entry name" value="Glutamine Phosphoribosylpyrophosphate, subunit 1, domain 1"/>
    <property type="match status" value="1"/>
</dbReference>
<dbReference type="InterPro" id="IPR013785">
    <property type="entry name" value="Aldolase_TIM"/>
</dbReference>
<keyword evidence="6" id="KW-0028">Amino-acid biosynthesis</keyword>
<evidence type="ECO:0000256" key="10">
    <source>
        <dbReference type="ARBA" id="ARBA00022827"/>
    </source>
</evidence>
<evidence type="ECO:0000256" key="6">
    <source>
        <dbReference type="ARBA" id="ARBA00022605"/>
    </source>
</evidence>
<protein>
    <recommendedName>
        <fullName evidence="19">Glutamate synthase [NADPH] large chain</fullName>
        <ecNumber evidence="5">1.4.1.13</ecNumber>
    </recommendedName>
    <alternativeName>
        <fullName evidence="20">Glutamate synthase subunit alpha</fullName>
    </alternativeName>
</protein>
<evidence type="ECO:0000256" key="5">
    <source>
        <dbReference type="ARBA" id="ARBA00012079"/>
    </source>
</evidence>
<evidence type="ECO:0000256" key="3">
    <source>
        <dbReference type="ARBA" id="ARBA00001974"/>
    </source>
</evidence>
<dbReference type="Pfam" id="PF01645">
    <property type="entry name" value="Glu_synthase"/>
    <property type="match status" value="1"/>
</dbReference>
<dbReference type="InterPro" id="IPR050711">
    <property type="entry name" value="ET-N_metabolism_enzyme"/>
</dbReference>
<accession>F5YJ05</accession>
<keyword evidence="16" id="KW-0003">3Fe-4S</keyword>
<evidence type="ECO:0000256" key="12">
    <source>
        <dbReference type="ARBA" id="ARBA00023002"/>
    </source>
</evidence>
<dbReference type="CDD" id="cd02808">
    <property type="entry name" value="GltS_FMN"/>
    <property type="match status" value="1"/>
</dbReference>
<dbReference type="Pfam" id="PF01493">
    <property type="entry name" value="GXGXG"/>
    <property type="match status" value="1"/>
</dbReference>
<keyword evidence="10" id="KW-0274">FAD</keyword>
<reference evidence="23" key="1">
    <citation type="submission" date="2009-12" db="EMBL/GenBank/DDBJ databases">
        <title>Complete sequence of Treponema primitia strain ZAS-2.</title>
        <authorList>
            <person name="Tetu S.G."/>
            <person name="Matson E."/>
            <person name="Ren Q."/>
            <person name="Seshadri R."/>
            <person name="Elbourne L."/>
            <person name="Hassan K.A."/>
            <person name="Durkin A."/>
            <person name="Radune D."/>
            <person name="Mohamoud Y."/>
            <person name="Shay R."/>
            <person name="Jin S."/>
            <person name="Zhang X."/>
            <person name="Lucey K."/>
            <person name="Ballor N.R."/>
            <person name="Ottesen E."/>
            <person name="Rosenthal R."/>
            <person name="Allen A."/>
            <person name="Leadbetter J.R."/>
            <person name="Paulsen I.T."/>
        </authorList>
    </citation>
    <scope>NUCLEOTIDE SEQUENCE [LARGE SCALE GENOMIC DNA]</scope>
    <source>
        <strain evidence="23">ATCC BAA-887 / DSM 12427 / ZAS-2</strain>
    </source>
</reference>
<dbReference type="InterPro" id="IPR002489">
    <property type="entry name" value="Glu_synth_asu_C"/>
</dbReference>
<dbReference type="HOGENOM" id="CLU_000422_8_2_12"/>
<evidence type="ECO:0000256" key="13">
    <source>
        <dbReference type="ARBA" id="ARBA00023004"/>
    </source>
</evidence>
<dbReference type="GO" id="GO:0046872">
    <property type="term" value="F:metal ion binding"/>
    <property type="evidence" value="ECO:0007669"/>
    <property type="project" value="UniProtKB-KW"/>
</dbReference>
<dbReference type="GO" id="GO:0006537">
    <property type="term" value="P:glutamate biosynthetic process"/>
    <property type="evidence" value="ECO:0007669"/>
    <property type="project" value="UniProtKB-KW"/>
</dbReference>
<evidence type="ECO:0000313" key="23">
    <source>
        <dbReference type="Proteomes" id="UP000009223"/>
    </source>
</evidence>
<evidence type="ECO:0000256" key="17">
    <source>
        <dbReference type="ARBA" id="ARBA00037898"/>
    </source>
</evidence>
<dbReference type="FunFam" id="2.160.20.60:FF:000001">
    <property type="entry name" value="Glutamate synthase, large subunit"/>
    <property type="match status" value="1"/>
</dbReference>
<keyword evidence="8" id="KW-0288">FMN</keyword>
<evidence type="ECO:0000259" key="21">
    <source>
        <dbReference type="PROSITE" id="PS51278"/>
    </source>
</evidence>
<evidence type="ECO:0000256" key="14">
    <source>
        <dbReference type="ARBA" id="ARBA00023014"/>
    </source>
</evidence>
<dbReference type="InterPro" id="IPR006982">
    <property type="entry name" value="Glu_synth_centr_N"/>
</dbReference>
<dbReference type="InterPro" id="IPR002932">
    <property type="entry name" value="Glu_synthdom"/>
</dbReference>
<dbReference type="STRING" id="545694.TREPR_3466"/>
<keyword evidence="11" id="KW-0315">Glutamine amidotransferase</keyword>
<keyword evidence="7" id="KW-0285">Flavoprotein</keyword>
<dbReference type="KEGG" id="tpi:TREPR_3466"/>
<evidence type="ECO:0000256" key="1">
    <source>
        <dbReference type="ARBA" id="ARBA00001917"/>
    </source>
</evidence>
<organism evidence="22 23">
    <name type="scientific">Treponema primitia (strain ATCC BAA-887 / DSM 12427 / ZAS-2)</name>
    <dbReference type="NCBI Taxonomy" id="545694"/>
    <lineage>
        <taxon>Bacteria</taxon>
        <taxon>Pseudomonadati</taxon>
        <taxon>Spirochaetota</taxon>
        <taxon>Spirochaetia</taxon>
        <taxon>Spirochaetales</taxon>
        <taxon>Treponemataceae</taxon>
        <taxon>Treponema</taxon>
    </lineage>
</organism>
<dbReference type="eggNOG" id="COG0067">
    <property type="taxonomic scope" value="Bacteria"/>
</dbReference>
<dbReference type="GO" id="GO:0004355">
    <property type="term" value="F:glutamate synthase (NADPH) activity"/>
    <property type="evidence" value="ECO:0007669"/>
    <property type="project" value="UniProtKB-EC"/>
</dbReference>
<keyword evidence="14" id="KW-0411">Iron-sulfur</keyword>
<evidence type="ECO:0000256" key="7">
    <source>
        <dbReference type="ARBA" id="ARBA00022630"/>
    </source>
</evidence>
<dbReference type="OrthoDB" id="9758182at2"/>
<dbReference type="eggNOG" id="COG0069">
    <property type="taxonomic scope" value="Bacteria"/>
</dbReference>
<dbReference type="InterPro" id="IPR036485">
    <property type="entry name" value="Glu_synth_asu_C_sf"/>
</dbReference>
<keyword evidence="12 22" id="KW-0560">Oxidoreductase</keyword>